<reference evidence="1 2" key="1">
    <citation type="submission" date="2018-07" db="EMBL/GenBank/DDBJ databases">
        <title>Complete genome of the Arcobacter bivalviorum type strain LMG 26154.</title>
        <authorList>
            <person name="Miller W.G."/>
            <person name="Yee E."/>
            <person name="Bono J.L."/>
        </authorList>
    </citation>
    <scope>NUCLEOTIDE SEQUENCE [LARGE SCALE GENOMIC DNA]</scope>
    <source>
        <strain evidence="1 2">LMG 26154</strain>
    </source>
</reference>
<dbReference type="AlphaFoldDB" id="A0AB33GIU4"/>
<dbReference type="Proteomes" id="UP000253850">
    <property type="component" value="Chromosome"/>
</dbReference>
<evidence type="ECO:0000313" key="1">
    <source>
        <dbReference type="EMBL" id="AXH12592.1"/>
    </source>
</evidence>
<protein>
    <recommendedName>
        <fullName evidence="3">DUF1330 domain-containing protein</fullName>
    </recommendedName>
</protein>
<name>A0AB33GIU4_9BACT</name>
<accession>A0AB33GIU4</accession>
<organism evidence="1 2">
    <name type="scientific">Halarcobacter bivalviorum</name>
    <dbReference type="NCBI Taxonomy" id="663364"/>
    <lineage>
        <taxon>Bacteria</taxon>
        <taxon>Pseudomonadati</taxon>
        <taxon>Campylobacterota</taxon>
        <taxon>Epsilonproteobacteria</taxon>
        <taxon>Campylobacterales</taxon>
        <taxon>Arcobacteraceae</taxon>
        <taxon>Halarcobacter</taxon>
    </lineage>
</organism>
<gene>
    <name evidence="1" type="ORF">ABIV_1602</name>
</gene>
<evidence type="ECO:0008006" key="3">
    <source>
        <dbReference type="Google" id="ProtNLM"/>
    </source>
</evidence>
<sequence length="53" mass="6131">MATNKYELSVTAFKSEEEYKDYIEISNKIDAFCSKAKILETVAKSNENIDFIF</sequence>
<evidence type="ECO:0000313" key="2">
    <source>
        <dbReference type="Proteomes" id="UP000253850"/>
    </source>
</evidence>
<dbReference type="RefSeq" id="WP_162917994.1">
    <property type="nucleotide sequence ID" value="NZ_CP031217.1"/>
</dbReference>
<dbReference type="KEGG" id="hbv:ABIV_1602"/>
<proteinExistence type="predicted"/>
<dbReference type="EMBL" id="CP031217">
    <property type="protein sequence ID" value="AXH12592.1"/>
    <property type="molecule type" value="Genomic_DNA"/>
</dbReference>